<feature type="compositionally biased region" description="Gly residues" evidence="3">
    <location>
        <begin position="196"/>
        <end position="208"/>
    </location>
</feature>
<accession>A0A8X7X5U1</accession>
<feature type="compositionally biased region" description="Low complexity" evidence="3">
    <location>
        <begin position="182"/>
        <end position="195"/>
    </location>
</feature>
<dbReference type="PANTHER" id="PTHR14388:SF7">
    <property type="entry name" value="SH2 DOMAIN-CONTAINING PROTEIN 4B"/>
    <property type="match status" value="1"/>
</dbReference>
<organism evidence="5 6">
    <name type="scientific">Polypterus senegalus</name>
    <name type="common">Senegal bichir</name>
    <dbReference type="NCBI Taxonomy" id="55291"/>
    <lineage>
        <taxon>Eukaryota</taxon>
        <taxon>Metazoa</taxon>
        <taxon>Chordata</taxon>
        <taxon>Craniata</taxon>
        <taxon>Vertebrata</taxon>
        <taxon>Euteleostomi</taxon>
        <taxon>Actinopterygii</taxon>
        <taxon>Polypteriformes</taxon>
        <taxon>Polypteridae</taxon>
        <taxon>Polypterus</taxon>
    </lineage>
</organism>
<evidence type="ECO:0000256" key="3">
    <source>
        <dbReference type="SAM" id="MobiDB-lite"/>
    </source>
</evidence>
<dbReference type="GO" id="GO:0005737">
    <property type="term" value="C:cytoplasm"/>
    <property type="evidence" value="ECO:0007669"/>
    <property type="project" value="TreeGrafter"/>
</dbReference>
<protein>
    <submittedName>
        <fullName evidence="5">SH24B protein</fullName>
    </submittedName>
</protein>
<feature type="non-terminal residue" evidence="5">
    <location>
        <position position="218"/>
    </location>
</feature>
<dbReference type="Gene3D" id="3.30.505.10">
    <property type="entry name" value="SH2 domain"/>
    <property type="match status" value="1"/>
</dbReference>
<sequence length="218" mass="23596">MSLITRQEAESLLMNASEGSFLVRVSERIWGYTLSYRHQSGFKHFLIDASGDYYSFLGVDQIRHATLADLIEFHKLCPLPPDIHYRLKGGGPLYGNPDGLQLLPGTPSWTHPCVAEVLAVHREAVRVSPVFFSPALPGVVEVLGSRVPQVPPSTRGPQYNEGDRPLAVWRRHKPSSGPPGRPGRAPAPTGSHMGYSGIGVPPGGGQGSLQGWASKPFT</sequence>
<dbReference type="SUPFAM" id="SSF55550">
    <property type="entry name" value="SH2 domain"/>
    <property type="match status" value="1"/>
</dbReference>
<proteinExistence type="predicted"/>
<dbReference type="SMART" id="SM00252">
    <property type="entry name" value="SH2"/>
    <property type="match status" value="1"/>
</dbReference>
<reference evidence="5 6" key="1">
    <citation type="journal article" date="2021" name="Cell">
        <title>Tracing the genetic footprints of vertebrate landing in non-teleost ray-finned fishes.</title>
        <authorList>
            <person name="Bi X."/>
            <person name="Wang K."/>
            <person name="Yang L."/>
            <person name="Pan H."/>
            <person name="Jiang H."/>
            <person name="Wei Q."/>
            <person name="Fang M."/>
            <person name="Yu H."/>
            <person name="Zhu C."/>
            <person name="Cai Y."/>
            <person name="He Y."/>
            <person name="Gan X."/>
            <person name="Zeng H."/>
            <person name="Yu D."/>
            <person name="Zhu Y."/>
            <person name="Jiang H."/>
            <person name="Qiu Q."/>
            <person name="Yang H."/>
            <person name="Zhang Y.E."/>
            <person name="Wang W."/>
            <person name="Zhu M."/>
            <person name="He S."/>
            <person name="Zhang G."/>
        </authorList>
    </citation>
    <scope>NUCLEOTIDE SEQUENCE [LARGE SCALE GENOMIC DNA]</scope>
    <source>
        <strain evidence="5">Bchr_013</strain>
    </source>
</reference>
<evidence type="ECO:0000259" key="4">
    <source>
        <dbReference type="PROSITE" id="PS50001"/>
    </source>
</evidence>
<evidence type="ECO:0000256" key="1">
    <source>
        <dbReference type="ARBA" id="ARBA00022999"/>
    </source>
</evidence>
<feature type="region of interest" description="Disordered" evidence="3">
    <location>
        <begin position="146"/>
        <end position="218"/>
    </location>
</feature>
<dbReference type="Proteomes" id="UP000886611">
    <property type="component" value="Unassembled WGS sequence"/>
</dbReference>
<keyword evidence="6" id="KW-1185">Reference proteome</keyword>
<dbReference type="EMBL" id="JAATIS010004040">
    <property type="protein sequence ID" value="KAG2462650.1"/>
    <property type="molecule type" value="Genomic_DNA"/>
</dbReference>
<evidence type="ECO:0000256" key="2">
    <source>
        <dbReference type="PROSITE-ProRule" id="PRU00191"/>
    </source>
</evidence>
<name>A0A8X7X5U1_POLSE</name>
<dbReference type="PANTHER" id="PTHR14388">
    <property type="entry name" value="T CELL-SPECIFIC ADAPTER PROTEIN TSAD"/>
    <property type="match status" value="1"/>
</dbReference>
<evidence type="ECO:0000313" key="6">
    <source>
        <dbReference type="Proteomes" id="UP000886611"/>
    </source>
</evidence>
<dbReference type="AlphaFoldDB" id="A0A8X7X5U1"/>
<dbReference type="InterPro" id="IPR000980">
    <property type="entry name" value="SH2"/>
</dbReference>
<evidence type="ECO:0000313" key="5">
    <source>
        <dbReference type="EMBL" id="KAG2462650.1"/>
    </source>
</evidence>
<dbReference type="Pfam" id="PF00017">
    <property type="entry name" value="SH2"/>
    <property type="match status" value="1"/>
</dbReference>
<feature type="domain" description="SH2" evidence="4">
    <location>
        <begin position="1"/>
        <end position="75"/>
    </location>
</feature>
<dbReference type="InterPro" id="IPR036860">
    <property type="entry name" value="SH2_dom_sf"/>
</dbReference>
<keyword evidence="1 2" id="KW-0727">SH2 domain</keyword>
<dbReference type="PROSITE" id="PS50001">
    <property type="entry name" value="SH2"/>
    <property type="match status" value="1"/>
</dbReference>
<gene>
    <name evidence="5" type="primary">Sh2d4b_0</name>
    <name evidence="5" type="ORF">GTO96_0001311</name>
</gene>
<comment type="caution">
    <text evidence="5">The sequence shown here is derived from an EMBL/GenBank/DDBJ whole genome shotgun (WGS) entry which is preliminary data.</text>
</comment>
<feature type="non-terminal residue" evidence="5">
    <location>
        <position position="1"/>
    </location>
</feature>